<comment type="caution">
    <text evidence="5">Lacks conserved residue(s) required for the propagation of feature annotation.</text>
</comment>
<dbReference type="GO" id="GO:0008295">
    <property type="term" value="P:spermidine biosynthetic process"/>
    <property type="evidence" value="ECO:0007669"/>
    <property type="project" value="UniProtKB-UniRule"/>
</dbReference>
<evidence type="ECO:0000256" key="1">
    <source>
        <dbReference type="ARBA" id="ARBA00007867"/>
    </source>
</evidence>
<feature type="binding site" evidence="5">
    <location>
        <position position="331"/>
    </location>
    <ligand>
        <name>S-methyl-5'-thioadenosine</name>
        <dbReference type="ChEBI" id="CHEBI:17509"/>
    </ligand>
</feature>
<accession>A0A927II67</accession>
<dbReference type="Pfam" id="PF01564">
    <property type="entry name" value="Spermine_synth"/>
    <property type="match status" value="2"/>
</dbReference>
<evidence type="ECO:0000256" key="3">
    <source>
        <dbReference type="ARBA" id="ARBA00023066"/>
    </source>
</evidence>
<dbReference type="AlphaFoldDB" id="A0A927II67"/>
<feature type="transmembrane region" description="Helical" evidence="5">
    <location>
        <begin position="185"/>
        <end position="201"/>
    </location>
</feature>
<dbReference type="InterPro" id="IPR030374">
    <property type="entry name" value="PABS"/>
</dbReference>
<dbReference type="GO" id="GO:0005886">
    <property type="term" value="C:plasma membrane"/>
    <property type="evidence" value="ECO:0007669"/>
    <property type="project" value="UniProtKB-SubCell"/>
</dbReference>
<evidence type="ECO:0000259" key="7">
    <source>
        <dbReference type="PROSITE" id="PS51006"/>
    </source>
</evidence>
<dbReference type="Proteomes" id="UP000622317">
    <property type="component" value="Unassembled WGS sequence"/>
</dbReference>
<feature type="binding site" evidence="5">
    <location>
        <begin position="401"/>
        <end position="402"/>
    </location>
    <ligand>
        <name>S-methyl-5'-thioadenosine</name>
        <dbReference type="ChEBI" id="CHEBI:17509"/>
    </ligand>
</feature>
<sequence>MKPASNSSANPSPAHSGTVPTLVIGLVMFIMGGCGMAYEYTLSKLASDILGNSVQQWAIVIAVMLFCMGLGAEIQRYISDRKVVDVLAYSQIALAVLGGFGPLAMLHVFSAFPSHFILTQYALVSAIGILVGFEIPLLTRINEQFSADVRSNLARILKMDYIGALIGALVWVFFLFRYFSMVQTSLLLALTTLASALLFIVTFKKRSRNSGRVIAAACVTMVLVSLGFAFERDWTESAEQRLYRDRIIFSETSKYQHVVLTESRDGSVSCYINGHLQFDGRDEHIYHEMLVHPAMSIAPRRERVLILGGGDGLALREVLKYDEVETVTLVDLDPVMTELAQNNEHFIRLNNDSLRDARVQSLENFAIEPTSEHLQINVTGRGALSQSVDQELPLVTVLNVDAAAFVAQAPGRYDVIIVDFPDPNSVELAKLYSQHFYGFLRQKLSADGIFVQQSTSPYHAKEAFLCIGRTITSAGFAAVPYHENVPSFGEWGWWIGGSETLYSEAKLRNTLANIPDLTAETRYLTPEMVRSSLQFGKSQLETNQTEISTITHPRIYNYYLEAWKHTRGIL</sequence>
<dbReference type="PROSITE" id="PS01330">
    <property type="entry name" value="PABS_1"/>
    <property type="match status" value="1"/>
</dbReference>
<dbReference type="InterPro" id="IPR029063">
    <property type="entry name" value="SAM-dependent_MTases_sf"/>
</dbReference>
<dbReference type="HAMAP" id="MF_00198">
    <property type="entry name" value="Spermidine_synth"/>
    <property type="match status" value="1"/>
</dbReference>
<reference evidence="8" key="1">
    <citation type="submission" date="2020-09" db="EMBL/GenBank/DDBJ databases">
        <title>Pelagicoccus enzymogenes sp. nov. with an EPS production, isolated from marine sediment.</title>
        <authorList>
            <person name="Feng X."/>
        </authorList>
    </citation>
    <scope>NUCLEOTIDE SEQUENCE</scope>
    <source>
        <strain evidence="8">NFK12</strain>
    </source>
</reference>
<dbReference type="SUPFAM" id="SSF53335">
    <property type="entry name" value="S-adenosyl-L-methionine-dependent methyltransferases"/>
    <property type="match status" value="1"/>
</dbReference>
<organism evidence="8 9">
    <name type="scientific">Pelagicoccus enzymogenes</name>
    <dbReference type="NCBI Taxonomy" id="2773457"/>
    <lineage>
        <taxon>Bacteria</taxon>
        <taxon>Pseudomonadati</taxon>
        <taxon>Verrucomicrobiota</taxon>
        <taxon>Opitutia</taxon>
        <taxon>Puniceicoccales</taxon>
        <taxon>Pelagicoccaceae</taxon>
        <taxon>Pelagicoccus</taxon>
    </lineage>
</organism>
<feature type="binding site" evidence="5">
    <location>
        <position position="287"/>
    </location>
    <ligand>
        <name>spermidine</name>
        <dbReference type="ChEBI" id="CHEBI:57834"/>
    </ligand>
</feature>
<dbReference type="PANTHER" id="PTHR43317">
    <property type="entry name" value="THERMOSPERMINE SYNTHASE ACAULIS5"/>
    <property type="match status" value="1"/>
</dbReference>
<keyword evidence="9" id="KW-1185">Reference proteome</keyword>
<dbReference type="InterPro" id="IPR036259">
    <property type="entry name" value="MFS_trans_sf"/>
</dbReference>
<comment type="similarity">
    <text evidence="1 5">Belongs to the spermidine/spermine synthase family.</text>
</comment>
<evidence type="ECO:0000256" key="5">
    <source>
        <dbReference type="HAMAP-Rule" id="MF_00198"/>
    </source>
</evidence>
<dbReference type="InterPro" id="IPR030373">
    <property type="entry name" value="PABS_CS"/>
</dbReference>
<keyword evidence="2 5" id="KW-0808">Transferase</keyword>
<dbReference type="RefSeq" id="WP_191618052.1">
    <property type="nucleotide sequence ID" value="NZ_JACYFG010000038.1"/>
</dbReference>
<keyword evidence="3 5" id="KW-0745">Spermidine biosynthesis</keyword>
<protein>
    <recommendedName>
        <fullName evidence="5">Polyamine aminopropyltransferase</fullName>
    </recommendedName>
    <alternativeName>
        <fullName evidence="5">Putrescine aminopropyltransferase</fullName>
        <shortName evidence="5">PAPT</shortName>
    </alternativeName>
    <alternativeName>
        <fullName evidence="5">Spermidine synthase</fullName>
        <shortName evidence="5">SPDS</shortName>
        <shortName evidence="5">SPDSY</shortName>
        <ecNumber evidence="5">2.5.1.16</ecNumber>
    </alternativeName>
</protein>
<comment type="subcellular location">
    <subcellularLocation>
        <location evidence="5">Cell membrane</location>
        <topology evidence="5">Multi-pass membrane protein</topology>
    </subcellularLocation>
</comment>
<keyword evidence="5" id="KW-0472">Membrane</keyword>
<feature type="transmembrane region" description="Helical" evidence="5">
    <location>
        <begin position="118"/>
        <end position="138"/>
    </location>
</feature>
<feature type="transmembrane region" description="Helical" evidence="5">
    <location>
        <begin position="21"/>
        <end position="42"/>
    </location>
</feature>
<dbReference type="InterPro" id="IPR001045">
    <property type="entry name" value="Spermi_synthase"/>
</dbReference>
<feature type="transmembrane region" description="Helical" evidence="5">
    <location>
        <begin position="86"/>
        <end position="112"/>
    </location>
</feature>
<dbReference type="NCBIfam" id="NF002956">
    <property type="entry name" value="PRK03612.1"/>
    <property type="match status" value="1"/>
</dbReference>
<dbReference type="PROSITE" id="PS51257">
    <property type="entry name" value="PROKAR_LIPOPROTEIN"/>
    <property type="match status" value="1"/>
</dbReference>
<feature type="transmembrane region" description="Helical" evidence="5">
    <location>
        <begin position="54"/>
        <end position="74"/>
    </location>
</feature>
<dbReference type="SUPFAM" id="SSF103473">
    <property type="entry name" value="MFS general substrate transporter"/>
    <property type="match status" value="1"/>
</dbReference>
<comment type="caution">
    <text evidence="8">The sequence shown here is derived from an EMBL/GenBank/DDBJ whole genome shotgun (WGS) entry which is preliminary data.</text>
</comment>
<keyword evidence="5" id="KW-0812">Transmembrane</keyword>
<feature type="active site" description="Proton acceptor" evidence="5 6">
    <location>
        <position position="419"/>
    </location>
</feature>
<keyword evidence="5" id="KW-1003">Cell membrane</keyword>
<evidence type="ECO:0000256" key="2">
    <source>
        <dbReference type="ARBA" id="ARBA00022679"/>
    </source>
</evidence>
<evidence type="ECO:0000313" key="8">
    <source>
        <dbReference type="EMBL" id="MBD5780946.1"/>
    </source>
</evidence>
<feature type="binding site" evidence="5">
    <location>
        <position position="256"/>
    </location>
    <ligand>
        <name>S-methyl-5'-thioadenosine</name>
        <dbReference type="ChEBI" id="CHEBI:17509"/>
    </ligand>
</feature>
<feature type="transmembrane region" description="Helical" evidence="5">
    <location>
        <begin position="213"/>
        <end position="230"/>
    </location>
</feature>
<proteinExistence type="inferred from homology"/>
<dbReference type="EC" id="2.5.1.16" evidence="5"/>
<evidence type="ECO:0000313" key="9">
    <source>
        <dbReference type="Proteomes" id="UP000622317"/>
    </source>
</evidence>
<dbReference type="Gene3D" id="3.40.50.150">
    <property type="entry name" value="Vaccinia Virus protein VP39"/>
    <property type="match status" value="1"/>
</dbReference>
<dbReference type="CDD" id="cd02440">
    <property type="entry name" value="AdoMet_MTases"/>
    <property type="match status" value="1"/>
</dbReference>
<dbReference type="GO" id="GO:0010487">
    <property type="term" value="F:thermospermine synthase activity"/>
    <property type="evidence" value="ECO:0007669"/>
    <property type="project" value="UniProtKB-ARBA"/>
</dbReference>
<comment type="subunit">
    <text evidence="5">Homodimer or homotetramer.</text>
</comment>
<comment type="catalytic activity">
    <reaction evidence="5">
        <text>S-adenosyl 3-(methylsulfanyl)propylamine + putrescine = S-methyl-5'-thioadenosine + spermidine + H(+)</text>
        <dbReference type="Rhea" id="RHEA:12721"/>
        <dbReference type="ChEBI" id="CHEBI:15378"/>
        <dbReference type="ChEBI" id="CHEBI:17509"/>
        <dbReference type="ChEBI" id="CHEBI:57443"/>
        <dbReference type="ChEBI" id="CHEBI:57834"/>
        <dbReference type="ChEBI" id="CHEBI:326268"/>
        <dbReference type="EC" id="2.5.1.16"/>
    </reaction>
</comment>
<dbReference type="GO" id="GO:0004766">
    <property type="term" value="F:spermidine synthase activity"/>
    <property type="evidence" value="ECO:0007669"/>
    <property type="project" value="UniProtKB-UniRule"/>
</dbReference>
<evidence type="ECO:0000256" key="4">
    <source>
        <dbReference type="ARBA" id="ARBA00023115"/>
    </source>
</evidence>
<keyword evidence="5" id="KW-1133">Transmembrane helix</keyword>
<keyword evidence="4 5" id="KW-0620">Polyamine biosynthesis</keyword>
<gene>
    <name evidence="5" type="primary">speE</name>
    <name evidence="8" type="ORF">IEN85_15710</name>
</gene>
<dbReference type="PANTHER" id="PTHR43317:SF1">
    <property type="entry name" value="THERMOSPERMINE SYNTHASE ACAULIS5"/>
    <property type="match status" value="1"/>
</dbReference>
<feature type="domain" description="PABS" evidence="7">
    <location>
        <begin position="226"/>
        <end position="498"/>
    </location>
</feature>
<comment type="function">
    <text evidence="5">Catalyzes the irreversible transfer of a propylamine group from the amino donor S-adenosylmethioninamine (decarboxy-AdoMet) to putrescine (1,4-diaminobutane) to yield spermidine.</text>
</comment>
<dbReference type="PROSITE" id="PS51006">
    <property type="entry name" value="PABS_2"/>
    <property type="match status" value="1"/>
</dbReference>
<dbReference type="EMBL" id="JACYFG010000038">
    <property type="protein sequence ID" value="MBD5780946.1"/>
    <property type="molecule type" value="Genomic_DNA"/>
</dbReference>
<comment type="pathway">
    <text evidence="5">Amine and polyamine biosynthesis; spermidine biosynthesis; spermidine from putrescine: step 1/1.</text>
</comment>
<feature type="binding site" evidence="5">
    <location>
        <position position="311"/>
    </location>
    <ligand>
        <name>spermidine</name>
        <dbReference type="ChEBI" id="CHEBI:57834"/>
    </ligand>
</feature>
<name>A0A927II67_9BACT</name>
<evidence type="ECO:0000256" key="6">
    <source>
        <dbReference type="PROSITE-ProRule" id="PRU00354"/>
    </source>
</evidence>
<feature type="transmembrane region" description="Helical" evidence="5">
    <location>
        <begin position="159"/>
        <end position="179"/>
    </location>
</feature>